<dbReference type="Pfam" id="PF07980">
    <property type="entry name" value="SusD_RagB"/>
    <property type="match status" value="1"/>
</dbReference>
<evidence type="ECO:0000256" key="1">
    <source>
        <dbReference type="ARBA" id="ARBA00004442"/>
    </source>
</evidence>
<dbReference type="RefSeq" id="WP_119986561.1">
    <property type="nucleotide sequence ID" value="NZ_CP032489.1"/>
</dbReference>
<dbReference type="OrthoDB" id="625727at2"/>
<dbReference type="SUPFAM" id="SSF48452">
    <property type="entry name" value="TPR-like"/>
    <property type="match status" value="1"/>
</dbReference>
<gene>
    <name evidence="8" type="ORF">D6B99_07365</name>
</gene>
<dbReference type="CDD" id="cd08977">
    <property type="entry name" value="SusD"/>
    <property type="match status" value="1"/>
</dbReference>
<comment type="similarity">
    <text evidence="2">Belongs to the SusD family.</text>
</comment>
<keyword evidence="9" id="KW-1185">Reference proteome</keyword>
<evidence type="ECO:0000256" key="2">
    <source>
        <dbReference type="ARBA" id="ARBA00006275"/>
    </source>
</evidence>
<dbReference type="Gene3D" id="1.25.40.390">
    <property type="match status" value="1"/>
</dbReference>
<keyword evidence="3" id="KW-0732">Signal</keyword>
<keyword evidence="5" id="KW-0998">Cell outer membrane</keyword>
<dbReference type="EMBL" id="CP032489">
    <property type="protein sequence ID" value="AYD47439.1"/>
    <property type="molecule type" value="Genomic_DNA"/>
</dbReference>
<reference evidence="8 9" key="1">
    <citation type="submission" date="2018-09" db="EMBL/GenBank/DDBJ databases">
        <title>Arachidicoccus sp. nov., a bacterium isolated from soil.</title>
        <authorList>
            <person name="Weon H.-Y."/>
            <person name="Kwon S.-W."/>
            <person name="Lee S.A."/>
        </authorList>
    </citation>
    <scope>NUCLEOTIDE SEQUENCE [LARGE SCALE GENOMIC DNA]</scope>
    <source>
        <strain evidence="8 9">KIS59-12</strain>
    </source>
</reference>
<dbReference type="Proteomes" id="UP000266118">
    <property type="component" value="Chromosome"/>
</dbReference>
<dbReference type="Pfam" id="PF14322">
    <property type="entry name" value="SusD-like_3"/>
    <property type="match status" value="1"/>
</dbReference>
<dbReference type="KEGG" id="ark:D6B99_07365"/>
<organism evidence="8 9">
    <name type="scientific">Arachidicoccus soli</name>
    <dbReference type="NCBI Taxonomy" id="2341117"/>
    <lineage>
        <taxon>Bacteria</taxon>
        <taxon>Pseudomonadati</taxon>
        <taxon>Bacteroidota</taxon>
        <taxon>Chitinophagia</taxon>
        <taxon>Chitinophagales</taxon>
        <taxon>Chitinophagaceae</taxon>
        <taxon>Arachidicoccus</taxon>
    </lineage>
</organism>
<protein>
    <submittedName>
        <fullName evidence="8">RagB/SusD family nutrient uptake outer membrane protein</fullName>
    </submittedName>
</protein>
<proteinExistence type="inferred from homology"/>
<evidence type="ECO:0000259" key="7">
    <source>
        <dbReference type="Pfam" id="PF14322"/>
    </source>
</evidence>
<keyword evidence="4" id="KW-0472">Membrane</keyword>
<feature type="domain" description="SusD-like N-terminal" evidence="7">
    <location>
        <begin position="95"/>
        <end position="232"/>
    </location>
</feature>
<dbReference type="InterPro" id="IPR033985">
    <property type="entry name" value="SusD-like_N"/>
</dbReference>
<evidence type="ECO:0000259" key="6">
    <source>
        <dbReference type="Pfam" id="PF07980"/>
    </source>
</evidence>
<sequence>MKKINSYKSKMLPVCLLIILVSLISCKKLIEIPANPPSAVPRSQVFADSLTTLSAVAGVYSLTPGGAGLPYQDGNFTFVTSLSGHEVSSNSGYGDLTQFFNYTTLTPVNSEINSIWTAHYTEIYQVNDILANIKDNANLSASFIQQITGEMEFVRAFCYFNMVNLFGGVPLVTTTDYKTNARLPRSTAAAVYTQILTDLNDAVKKLPVTYPSAGHMRPNLYTAMALLARVNLYLGQWQAAYNEADSVITQGGFNLLTDLNSVFLDGSNEAIWQVPILNLYQGSMEANNFLPYSTTSTPSFPITDSLLNQFEVGDLRKAAWLGFNVVGGQNVYYPAKYKDHSPTTPATDYMLLRFAEMYLIRAEAAAQLNNLGQAITDINTIRTRAGLAGTTADPTSQTAVLDAVRKERRTEMFTEFGCRWFDLNRTSTDSKYSANGQAPAVLSGWQPFNALYPIPQTQKSLNNTLTQNPGYH</sequence>
<dbReference type="GO" id="GO:0009279">
    <property type="term" value="C:cell outer membrane"/>
    <property type="evidence" value="ECO:0007669"/>
    <property type="project" value="UniProtKB-SubCell"/>
</dbReference>
<dbReference type="InterPro" id="IPR011990">
    <property type="entry name" value="TPR-like_helical_dom_sf"/>
</dbReference>
<dbReference type="AlphaFoldDB" id="A0A386HP66"/>
<dbReference type="InterPro" id="IPR012944">
    <property type="entry name" value="SusD_RagB_dom"/>
</dbReference>
<evidence type="ECO:0000256" key="4">
    <source>
        <dbReference type="ARBA" id="ARBA00023136"/>
    </source>
</evidence>
<evidence type="ECO:0000313" key="9">
    <source>
        <dbReference type="Proteomes" id="UP000266118"/>
    </source>
</evidence>
<feature type="domain" description="RagB/SusD" evidence="6">
    <location>
        <begin position="341"/>
        <end position="471"/>
    </location>
</feature>
<evidence type="ECO:0000256" key="3">
    <source>
        <dbReference type="ARBA" id="ARBA00022729"/>
    </source>
</evidence>
<dbReference type="PROSITE" id="PS51257">
    <property type="entry name" value="PROKAR_LIPOPROTEIN"/>
    <property type="match status" value="1"/>
</dbReference>
<comment type="subcellular location">
    <subcellularLocation>
        <location evidence="1">Cell outer membrane</location>
    </subcellularLocation>
</comment>
<evidence type="ECO:0000313" key="8">
    <source>
        <dbReference type="EMBL" id="AYD47439.1"/>
    </source>
</evidence>
<accession>A0A386HP66</accession>
<evidence type="ECO:0000256" key="5">
    <source>
        <dbReference type="ARBA" id="ARBA00023237"/>
    </source>
</evidence>
<name>A0A386HP66_9BACT</name>